<dbReference type="EMBL" id="LGRX02015916">
    <property type="protein sequence ID" value="KAK3262845.1"/>
    <property type="molecule type" value="Genomic_DNA"/>
</dbReference>
<dbReference type="AlphaFoldDB" id="A0AAE0FNQ3"/>
<reference evidence="1 2" key="1">
    <citation type="journal article" date="2015" name="Genome Biol. Evol.">
        <title>Comparative Genomics of a Bacterivorous Green Alga Reveals Evolutionary Causalities and Consequences of Phago-Mixotrophic Mode of Nutrition.</title>
        <authorList>
            <person name="Burns J.A."/>
            <person name="Paasch A."/>
            <person name="Narechania A."/>
            <person name="Kim E."/>
        </authorList>
    </citation>
    <scope>NUCLEOTIDE SEQUENCE [LARGE SCALE GENOMIC DNA]</scope>
    <source>
        <strain evidence="1 2">PLY_AMNH</strain>
    </source>
</reference>
<name>A0AAE0FNQ3_9CHLO</name>
<evidence type="ECO:0000313" key="1">
    <source>
        <dbReference type="EMBL" id="KAK3262845.1"/>
    </source>
</evidence>
<comment type="caution">
    <text evidence="1">The sequence shown here is derived from an EMBL/GenBank/DDBJ whole genome shotgun (WGS) entry which is preliminary data.</text>
</comment>
<gene>
    <name evidence="1" type="ORF">CYMTET_28320</name>
</gene>
<accession>A0AAE0FNQ3</accession>
<keyword evidence="2" id="KW-1185">Reference proteome</keyword>
<sequence>VASSITTVVAPETKSYADVDSIYTWLHALVKHVYTDAVCGNDLCESPYERKAFGRFGCQVDCGLEEDLHNVVVKIQAASRAPGDVDVSLLVASVRWNICLRQDMPGVKDIAGRLFLPPTVPKHNPQKSPKPMRTARLLESAVSADQFDVKHDCLGLAQ</sequence>
<organism evidence="1 2">
    <name type="scientific">Cymbomonas tetramitiformis</name>
    <dbReference type="NCBI Taxonomy" id="36881"/>
    <lineage>
        <taxon>Eukaryota</taxon>
        <taxon>Viridiplantae</taxon>
        <taxon>Chlorophyta</taxon>
        <taxon>Pyramimonadophyceae</taxon>
        <taxon>Pyramimonadales</taxon>
        <taxon>Pyramimonadaceae</taxon>
        <taxon>Cymbomonas</taxon>
    </lineage>
</organism>
<dbReference type="Proteomes" id="UP001190700">
    <property type="component" value="Unassembled WGS sequence"/>
</dbReference>
<protein>
    <submittedName>
        <fullName evidence="1">Uncharacterized protein</fullName>
    </submittedName>
</protein>
<proteinExistence type="predicted"/>
<evidence type="ECO:0000313" key="2">
    <source>
        <dbReference type="Proteomes" id="UP001190700"/>
    </source>
</evidence>
<feature type="non-terminal residue" evidence="1">
    <location>
        <position position="1"/>
    </location>
</feature>